<reference evidence="1" key="2">
    <citation type="submission" date="2015-03" db="EMBL/GenBank/DDBJ databases">
        <authorList>
            <person name="Chow C.-E.T."/>
            <person name="Winget D.M."/>
            <person name="White R.A.III."/>
            <person name="Hallam S.J."/>
            <person name="Suttle C.A."/>
        </authorList>
    </citation>
    <scope>NUCLEOTIDE SEQUENCE</scope>
    <source>
        <strain evidence="1">H4084948</strain>
    </source>
</reference>
<reference evidence="1" key="1">
    <citation type="journal article" date="2015" name="Front. Microbiol.">
        <title>Combining genomic sequencing methods to explore viral diversity and reveal potential virus-host interactions.</title>
        <authorList>
            <person name="Chow C.E."/>
            <person name="Winget D.M."/>
            <person name="White R.A.III."/>
            <person name="Hallam S.J."/>
            <person name="Suttle C.A."/>
        </authorList>
    </citation>
    <scope>NUCLEOTIDE SEQUENCE</scope>
    <source>
        <strain evidence="1">H4084948</strain>
    </source>
</reference>
<accession>A0A0F7L900</accession>
<evidence type="ECO:0000313" key="1">
    <source>
        <dbReference type="EMBL" id="AKH47511.1"/>
    </source>
</evidence>
<organism evidence="1">
    <name type="scientific">uncultured marine virus</name>
    <dbReference type="NCBI Taxonomy" id="186617"/>
    <lineage>
        <taxon>Viruses</taxon>
        <taxon>environmental samples</taxon>
    </lineage>
</organism>
<protein>
    <submittedName>
        <fullName evidence="1">Uncharacterized protein</fullName>
    </submittedName>
</protein>
<name>A0A0F7L900_9VIRU</name>
<dbReference type="EMBL" id="KR029595">
    <property type="protein sequence ID" value="AKH47511.1"/>
    <property type="molecule type" value="Genomic_DNA"/>
</dbReference>
<sequence length="86" mass="9989">MDLNKLMIDNYSDDDKTEVIINLIAFEGLKIATKNMRLGEYLVKTKVPSQIWRGAMAVFIGMPWELNKLDNDEYLLLKDIHEMLTV</sequence>
<proteinExistence type="predicted"/>